<keyword evidence="2 5" id="KW-0472">Membrane</keyword>
<feature type="region of interest" description="Disordered" evidence="4">
    <location>
        <begin position="224"/>
        <end position="243"/>
    </location>
</feature>
<dbReference type="InterPro" id="IPR013783">
    <property type="entry name" value="Ig-like_fold"/>
</dbReference>
<dbReference type="InterPro" id="IPR003599">
    <property type="entry name" value="Ig_sub"/>
</dbReference>
<dbReference type="CDD" id="cd12087">
    <property type="entry name" value="TM_EGFR-like"/>
    <property type="match status" value="1"/>
</dbReference>
<feature type="transmembrane region" description="Helical" evidence="5">
    <location>
        <begin position="193"/>
        <end position="213"/>
    </location>
</feature>
<dbReference type="SUPFAM" id="SSF48726">
    <property type="entry name" value="Immunoglobulin"/>
    <property type="match status" value="2"/>
</dbReference>
<keyword evidence="5" id="KW-0812">Transmembrane</keyword>
<protein>
    <recommendedName>
        <fullName evidence="6">Ig-like domain-containing protein</fullName>
    </recommendedName>
</protein>
<dbReference type="EMBL" id="JAINUF010000019">
    <property type="protein sequence ID" value="KAJ8337231.1"/>
    <property type="molecule type" value="Genomic_DNA"/>
</dbReference>
<evidence type="ECO:0000313" key="8">
    <source>
        <dbReference type="Proteomes" id="UP001152622"/>
    </source>
</evidence>
<feature type="domain" description="Ig-like" evidence="6">
    <location>
        <begin position="76"/>
        <end position="185"/>
    </location>
</feature>
<evidence type="ECO:0000259" key="6">
    <source>
        <dbReference type="PROSITE" id="PS50835"/>
    </source>
</evidence>
<name>A0A9Q1IF37_SYNKA</name>
<dbReference type="PANTHER" id="PTHR24100">
    <property type="entry name" value="BUTYROPHILIN"/>
    <property type="match status" value="1"/>
</dbReference>
<evidence type="ECO:0000256" key="2">
    <source>
        <dbReference type="ARBA" id="ARBA00023136"/>
    </source>
</evidence>
<proteinExistence type="predicted"/>
<evidence type="ECO:0000256" key="3">
    <source>
        <dbReference type="ARBA" id="ARBA00023319"/>
    </source>
</evidence>
<sequence>MDVGWIFKQRGHSQWYLVAKLQAGALSPGRGFQGRVLSFHVEKPGNYSIAISPVVYSDRGIYQCQYMDGTFISEIKAYIFVPLPVSVTMGMSISLPCYGNIDKQLSAVDLDILWKKGEKLVYQLCNNNITYGSGFENRASLSPELAMQGYMSLTINQTLISDGGQYQCFFNSPNKNGYPDSVSLTVTGSNTGMIVGIVVGFLLFILIVAVLLWRKKKCVPHTDSKNAQQAVKRNSQAVPDFSGHRTGPDYLQDLIQNYTLPCLDVATIPNVDTWPHLDVRPRTLVHYSSDRVLDCNPWGLTLWQVHPPPSSTHGPSSGKQVHRSGRVGEPLPGQVP</sequence>
<evidence type="ECO:0000256" key="5">
    <source>
        <dbReference type="SAM" id="Phobius"/>
    </source>
</evidence>
<evidence type="ECO:0000256" key="4">
    <source>
        <dbReference type="SAM" id="MobiDB-lite"/>
    </source>
</evidence>
<keyword evidence="5" id="KW-1133">Transmembrane helix</keyword>
<keyword evidence="3" id="KW-0393">Immunoglobulin domain</keyword>
<dbReference type="GO" id="GO:0009897">
    <property type="term" value="C:external side of plasma membrane"/>
    <property type="evidence" value="ECO:0007669"/>
    <property type="project" value="TreeGrafter"/>
</dbReference>
<dbReference type="AlphaFoldDB" id="A0A9Q1IF37"/>
<gene>
    <name evidence="7" type="ORF">SKAU_G00384510</name>
</gene>
<organism evidence="7 8">
    <name type="scientific">Synaphobranchus kaupii</name>
    <name type="common">Kaup's arrowtooth eel</name>
    <dbReference type="NCBI Taxonomy" id="118154"/>
    <lineage>
        <taxon>Eukaryota</taxon>
        <taxon>Metazoa</taxon>
        <taxon>Chordata</taxon>
        <taxon>Craniata</taxon>
        <taxon>Vertebrata</taxon>
        <taxon>Euteleostomi</taxon>
        <taxon>Actinopterygii</taxon>
        <taxon>Neopterygii</taxon>
        <taxon>Teleostei</taxon>
        <taxon>Anguilliformes</taxon>
        <taxon>Synaphobranchidae</taxon>
        <taxon>Synaphobranchus</taxon>
    </lineage>
</organism>
<evidence type="ECO:0000313" key="7">
    <source>
        <dbReference type="EMBL" id="KAJ8337231.1"/>
    </source>
</evidence>
<dbReference type="InterPro" id="IPR007110">
    <property type="entry name" value="Ig-like_dom"/>
</dbReference>
<comment type="caution">
    <text evidence="7">The sequence shown here is derived from an EMBL/GenBank/DDBJ whole genome shotgun (WGS) entry which is preliminary data.</text>
</comment>
<feature type="region of interest" description="Disordered" evidence="4">
    <location>
        <begin position="308"/>
        <end position="336"/>
    </location>
</feature>
<dbReference type="PROSITE" id="PS50835">
    <property type="entry name" value="IG_LIKE"/>
    <property type="match status" value="1"/>
</dbReference>
<dbReference type="Gene3D" id="2.60.40.10">
    <property type="entry name" value="Immunoglobulins"/>
    <property type="match status" value="2"/>
</dbReference>
<reference evidence="7" key="1">
    <citation type="journal article" date="2023" name="Science">
        <title>Genome structures resolve the early diversification of teleost fishes.</title>
        <authorList>
            <person name="Parey E."/>
            <person name="Louis A."/>
            <person name="Montfort J."/>
            <person name="Bouchez O."/>
            <person name="Roques C."/>
            <person name="Iampietro C."/>
            <person name="Lluch J."/>
            <person name="Castinel A."/>
            <person name="Donnadieu C."/>
            <person name="Desvignes T."/>
            <person name="Floi Bucao C."/>
            <person name="Jouanno E."/>
            <person name="Wen M."/>
            <person name="Mejri S."/>
            <person name="Dirks R."/>
            <person name="Jansen H."/>
            <person name="Henkel C."/>
            <person name="Chen W.J."/>
            <person name="Zahm M."/>
            <person name="Cabau C."/>
            <person name="Klopp C."/>
            <person name="Thompson A.W."/>
            <person name="Robinson-Rechavi M."/>
            <person name="Braasch I."/>
            <person name="Lecointre G."/>
            <person name="Bobe J."/>
            <person name="Postlethwait J.H."/>
            <person name="Berthelot C."/>
            <person name="Roest Crollius H."/>
            <person name="Guiguen Y."/>
        </authorList>
    </citation>
    <scope>NUCLEOTIDE SEQUENCE</scope>
    <source>
        <strain evidence="7">WJC10195</strain>
    </source>
</reference>
<comment type="subcellular location">
    <subcellularLocation>
        <location evidence="1">Membrane</location>
    </subcellularLocation>
</comment>
<dbReference type="SMART" id="SM00409">
    <property type="entry name" value="IG"/>
    <property type="match status" value="1"/>
</dbReference>
<keyword evidence="8" id="KW-1185">Reference proteome</keyword>
<dbReference type="GO" id="GO:0001817">
    <property type="term" value="P:regulation of cytokine production"/>
    <property type="evidence" value="ECO:0007669"/>
    <property type="project" value="TreeGrafter"/>
</dbReference>
<feature type="compositionally biased region" description="Polar residues" evidence="4">
    <location>
        <begin position="225"/>
        <end position="237"/>
    </location>
</feature>
<accession>A0A9Q1IF37</accession>
<dbReference type="GO" id="GO:0005102">
    <property type="term" value="F:signaling receptor binding"/>
    <property type="evidence" value="ECO:0007669"/>
    <property type="project" value="TreeGrafter"/>
</dbReference>
<dbReference type="GO" id="GO:0050852">
    <property type="term" value="P:T cell receptor signaling pathway"/>
    <property type="evidence" value="ECO:0007669"/>
    <property type="project" value="TreeGrafter"/>
</dbReference>
<evidence type="ECO:0000256" key="1">
    <source>
        <dbReference type="ARBA" id="ARBA00004370"/>
    </source>
</evidence>
<dbReference type="InterPro" id="IPR036179">
    <property type="entry name" value="Ig-like_dom_sf"/>
</dbReference>
<dbReference type="OrthoDB" id="8953884at2759"/>
<dbReference type="Proteomes" id="UP001152622">
    <property type="component" value="Chromosome 19"/>
</dbReference>
<dbReference type="InterPro" id="IPR050504">
    <property type="entry name" value="IgSF_BTN/MOG"/>
</dbReference>